<dbReference type="RefSeq" id="XP_001031930.1">
    <property type="nucleotide sequence ID" value="XM_001031930.2"/>
</dbReference>
<keyword evidence="3" id="KW-1185">Reference proteome</keyword>
<dbReference type="InParanoid" id="I7M647"/>
<accession>I7M647</accession>
<evidence type="ECO:0000313" key="2">
    <source>
        <dbReference type="EMBL" id="EAR84267.1"/>
    </source>
</evidence>
<gene>
    <name evidence="2" type="ORF">TTHERM_00715710</name>
</gene>
<evidence type="ECO:0000256" key="1">
    <source>
        <dbReference type="SAM" id="MobiDB-lite"/>
    </source>
</evidence>
<dbReference type="GeneID" id="7831842"/>
<sequence>MGNCCQNSSTKDEFEVEVLQQNNVKAQGNHIQAQLNSSRITNNKLNADDSQNNHVMTSLANEEIKESGFHDKLDSVDGNGFEYENEYHNKHSEQGQQQQQNSIKNKFNLKIDLNKINNEISFSQNSEQDEPLMRRRKSSSENVHTQSQPDSSRIQQQQNNSNHQQNQSSQYNNHNNQNGSYHSSQNKLYIDDIDQYEPYQGPPVPKKQLNIKLDLEKINEQNENEEYNPNSLKRKY</sequence>
<dbReference type="HOGENOM" id="CLU_1177448_0_0_1"/>
<feature type="region of interest" description="Disordered" evidence="1">
    <location>
        <begin position="120"/>
        <end position="184"/>
    </location>
</feature>
<dbReference type="KEGG" id="tet:TTHERM_00715710"/>
<feature type="region of interest" description="Disordered" evidence="1">
    <location>
        <begin position="217"/>
        <end position="236"/>
    </location>
</feature>
<name>I7M647_TETTS</name>
<feature type="compositionally biased region" description="Polar residues" evidence="1">
    <location>
        <begin position="140"/>
        <end position="154"/>
    </location>
</feature>
<proteinExistence type="predicted"/>
<protein>
    <submittedName>
        <fullName evidence="2">Uncharacterized protein</fullName>
    </submittedName>
</protein>
<organism evidence="2 3">
    <name type="scientific">Tetrahymena thermophila (strain SB210)</name>
    <dbReference type="NCBI Taxonomy" id="312017"/>
    <lineage>
        <taxon>Eukaryota</taxon>
        <taxon>Sar</taxon>
        <taxon>Alveolata</taxon>
        <taxon>Ciliophora</taxon>
        <taxon>Intramacronucleata</taxon>
        <taxon>Oligohymenophorea</taxon>
        <taxon>Hymenostomatida</taxon>
        <taxon>Tetrahymenina</taxon>
        <taxon>Tetrahymenidae</taxon>
        <taxon>Tetrahymena</taxon>
    </lineage>
</organism>
<evidence type="ECO:0000313" key="3">
    <source>
        <dbReference type="Proteomes" id="UP000009168"/>
    </source>
</evidence>
<dbReference type="EMBL" id="GG662447">
    <property type="protein sequence ID" value="EAR84267.1"/>
    <property type="molecule type" value="Genomic_DNA"/>
</dbReference>
<dbReference type="Proteomes" id="UP000009168">
    <property type="component" value="Unassembled WGS sequence"/>
</dbReference>
<dbReference type="AlphaFoldDB" id="I7M647"/>
<reference evidence="3" key="1">
    <citation type="journal article" date="2006" name="PLoS Biol.">
        <title>Macronuclear genome sequence of the ciliate Tetrahymena thermophila, a model eukaryote.</title>
        <authorList>
            <person name="Eisen J.A."/>
            <person name="Coyne R.S."/>
            <person name="Wu M."/>
            <person name="Wu D."/>
            <person name="Thiagarajan M."/>
            <person name="Wortman J.R."/>
            <person name="Badger J.H."/>
            <person name="Ren Q."/>
            <person name="Amedeo P."/>
            <person name="Jones K.M."/>
            <person name="Tallon L.J."/>
            <person name="Delcher A.L."/>
            <person name="Salzberg S.L."/>
            <person name="Silva J.C."/>
            <person name="Haas B.J."/>
            <person name="Majoros W.H."/>
            <person name="Farzad M."/>
            <person name="Carlton J.M."/>
            <person name="Smith R.K. Jr."/>
            <person name="Garg J."/>
            <person name="Pearlman R.E."/>
            <person name="Karrer K.M."/>
            <person name="Sun L."/>
            <person name="Manning G."/>
            <person name="Elde N.C."/>
            <person name="Turkewitz A.P."/>
            <person name="Asai D.J."/>
            <person name="Wilkes D.E."/>
            <person name="Wang Y."/>
            <person name="Cai H."/>
            <person name="Collins K."/>
            <person name="Stewart B.A."/>
            <person name="Lee S.R."/>
            <person name="Wilamowska K."/>
            <person name="Weinberg Z."/>
            <person name="Ruzzo W.L."/>
            <person name="Wloga D."/>
            <person name="Gaertig J."/>
            <person name="Frankel J."/>
            <person name="Tsao C.-C."/>
            <person name="Gorovsky M.A."/>
            <person name="Keeling P.J."/>
            <person name="Waller R.F."/>
            <person name="Patron N.J."/>
            <person name="Cherry J.M."/>
            <person name="Stover N.A."/>
            <person name="Krieger C.J."/>
            <person name="del Toro C."/>
            <person name="Ryder H.F."/>
            <person name="Williamson S.C."/>
            <person name="Barbeau R.A."/>
            <person name="Hamilton E.P."/>
            <person name="Orias E."/>
        </authorList>
    </citation>
    <scope>NUCLEOTIDE SEQUENCE [LARGE SCALE GENOMIC DNA]</scope>
    <source>
        <strain evidence="3">SB210</strain>
    </source>
</reference>
<feature type="compositionally biased region" description="Low complexity" evidence="1">
    <location>
        <begin position="155"/>
        <end position="184"/>
    </location>
</feature>